<dbReference type="Proteomes" id="UP000254866">
    <property type="component" value="Unassembled WGS sequence"/>
</dbReference>
<dbReference type="InterPro" id="IPR036412">
    <property type="entry name" value="HAD-like_sf"/>
</dbReference>
<evidence type="ECO:0000313" key="4">
    <source>
        <dbReference type="EMBL" id="RDL35124.1"/>
    </source>
</evidence>
<dbReference type="STRING" id="2656787.A0A370TIE0"/>
<dbReference type="SMART" id="SM00577">
    <property type="entry name" value="CPDc"/>
    <property type="match status" value="1"/>
</dbReference>
<keyword evidence="1" id="KW-0809">Transit peptide</keyword>
<name>A0A370TIE0_9HELO</name>
<keyword evidence="1" id="KW-0811">Translocation</keyword>
<feature type="compositionally biased region" description="Low complexity" evidence="2">
    <location>
        <begin position="1"/>
        <end position="15"/>
    </location>
</feature>
<dbReference type="PROSITE" id="PS50969">
    <property type="entry name" value="FCP1"/>
    <property type="match status" value="1"/>
</dbReference>
<feature type="compositionally biased region" description="Polar residues" evidence="2">
    <location>
        <begin position="35"/>
        <end position="45"/>
    </location>
</feature>
<comment type="function">
    <text evidence="1">Essential component of the TIM23 complex, a complex that mediates the translocation of transit peptide-containing proteins across the mitochondrial inner membrane.</text>
</comment>
<dbReference type="InterPro" id="IPR023214">
    <property type="entry name" value="HAD_sf"/>
</dbReference>
<sequence length="339" mass="38280">MSTAATAPAQDKAQPQPQPQPLPRSRPQPQPLKSVSDTYSNPQPQSRRKESKPIPEDLDSLTESLKKVSISNERRRPTRKSAGQHTPAQPWERKQKKMSSGSRQQKVDPSKESGGIPDPTPAYLQRAHTGIEALQVPKHLLVVIDLNGTILYRPNKSQPTRFVARPHAVRFLEYCIETFHVVIWSSARPENVQCLVDAIIPPQLKQKVLAVWARDKFDLTHKDYNLRVQCYKRLSKIWADPHISSTHPDFAMGARWDQTNTVLVDDSLEKGRSEPFNLIEIPEFFGDLNERGNILPQVHDYLNYLSMHSNVSACLQAAGCGFHGAPEREKSGFGHDGRR</sequence>
<keyword evidence="1" id="KW-0496">Mitochondrion</keyword>
<evidence type="ECO:0000256" key="2">
    <source>
        <dbReference type="SAM" id="MobiDB-lite"/>
    </source>
</evidence>
<dbReference type="GeneID" id="43599904"/>
<dbReference type="SUPFAM" id="SSF56784">
    <property type="entry name" value="HAD-like"/>
    <property type="match status" value="1"/>
</dbReference>
<dbReference type="OrthoDB" id="1711508at2759"/>
<dbReference type="Gene3D" id="3.40.50.1000">
    <property type="entry name" value="HAD superfamily/HAD-like"/>
    <property type="match status" value="1"/>
</dbReference>
<keyword evidence="1" id="KW-0653">Protein transport</keyword>
<comment type="subunit">
    <text evidence="1">Component of the TIM23 complex.</text>
</comment>
<dbReference type="AlphaFoldDB" id="A0A370TIE0"/>
<feature type="compositionally biased region" description="Pro residues" evidence="2">
    <location>
        <begin position="16"/>
        <end position="30"/>
    </location>
</feature>
<dbReference type="PANTHER" id="PTHR12210">
    <property type="entry name" value="DULLARD PROTEIN PHOSPHATASE"/>
    <property type="match status" value="1"/>
</dbReference>
<proteinExistence type="inferred from homology"/>
<keyword evidence="5" id="KW-1185">Reference proteome</keyword>
<evidence type="ECO:0000259" key="3">
    <source>
        <dbReference type="PROSITE" id="PS50969"/>
    </source>
</evidence>
<comment type="subcellular location">
    <subcellularLocation>
        <location evidence="1">Mitochondrion inner membrane</location>
        <topology evidence="1">Single-pass membrane protein</topology>
    </subcellularLocation>
</comment>
<dbReference type="GO" id="GO:0015031">
    <property type="term" value="P:protein transport"/>
    <property type="evidence" value="ECO:0007669"/>
    <property type="project" value="UniProtKB-KW"/>
</dbReference>
<accession>A0A370TIE0</accession>
<dbReference type="Pfam" id="PF03031">
    <property type="entry name" value="NIF"/>
    <property type="match status" value="1"/>
</dbReference>
<comment type="caution">
    <text evidence="4">The sequence shown here is derived from an EMBL/GenBank/DDBJ whole genome shotgun (WGS) entry which is preliminary data.</text>
</comment>
<dbReference type="GO" id="GO:0005744">
    <property type="term" value="C:TIM23 mitochondrial import inner membrane translocase complex"/>
    <property type="evidence" value="ECO:0007669"/>
    <property type="project" value="UniProtKB-UniRule"/>
</dbReference>
<dbReference type="InterPro" id="IPR004274">
    <property type="entry name" value="FCP1_dom"/>
</dbReference>
<gene>
    <name evidence="4" type="ORF">BP5553_07055</name>
</gene>
<comment type="similarity">
    <text evidence="1">Belongs to the TIM50 family.</text>
</comment>
<dbReference type="InterPro" id="IPR050365">
    <property type="entry name" value="TIM50"/>
</dbReference>
<dbReference type="RefSeq" id="XP_031867947.1">
    <property type="nucleotide sequence ID" value="XM_032015678.1"/>
</dbReference>
<reference evidence="4 5" key="1">
    <citation type="journal article" date="2018" name="IMA Fungus">
        <title>IMA Genome-F 9: Draft genome sequence of Annulohypoxylon stygium, Aspergillus mulundensis, Berkeleyomyces basicola (syn. Thielaviopsis basicola), Ceratocystis smalleyi, two Cercospora beticola strains, Coleophoma cylindrospora, Fusarium fracticaudum, Phialophora cf. hyalina, and Morchella septimelata.</title>
        <authorList>
            <person name="Wingfield B.D."/>
            <person name="Bills G.F."/>
            <person name="Dong Y."/>
            <person name="Huang W."/>
            <person name="Nel W.J."/>
            <person name="Swalarsk-Parry B.S."/>
            <person name="Vaghefi N."/>
            <person name="Wilken P.M."/>
            <person name="An Z."/>
            <person name="de Beer Z.W."/>
            <person name="De Vos L."/>
            <person name="Chen L."/>
            <person name="Duong T.A."/>
            <person name="Gao Y."/>
            <person name="Hammerbacher A."/>
            <person name="Kikkert J.R."/>
            <person name="Li Y."/>
            <person name="Li H."/>
            <person name="Li K."/>
            <person name="Li Q."/>
            <person name="Liu X."/>
            <person name="Ma X."/>
            <person name="Naidoo K."/>
            <person name="Pethybridge S.J."/>
            <person name="Sun J."/>
            <person name="Steenkamp E.T."/>
            <person name="van der Nest M.A."/>
            <person name="van Wyk S."/>
            <person name="Wingfield M.J."/>
            <person name="Xiong C."/>
            <person name="Yue Q."/>
            <person name="Zhang X."/>
        </authorList>
    </citation>
    <scope>NUCLEOTIDE SEQUENCE [LARGE SCALE GENOMIC DNA]</scope>
    <source>
        <strain evidence="4 5">BP 5553</strain>
    </source>
</reference>
<evidence type="ECO:0000313" key="5">
    <source>
        <dbReference type="Proteomes" id="UP000254866"/>
    </source>
</evidence>
<keyword evidence="1" id="KW-0813">Transport</keyword>
<dbReference type="EMBL" id="NPIC01000006">
    <property type="protein sequence ID" value="RDL35124.1"/>
    <property type="molecule type" value="Genomic_DNA"/>
</dbReference>
<feature type="region of interest" description="Disordered" evidence="2">
    <location>
        <begin position="1"/>
        <end position="123"/>
    </location>
</feature>
<feature type="domain" description="FCP1 homology" evidence="3">
    <location>
        <begin position="135"/>
        <end position="305"/>
    </location>
</feature>
<protein>
    <recommendedName>
        <fullName evidence="1">Mitochondrial import inner membrane translocase subunit TIM50</fullName>
    </recommendedName>
</protein>
<organism evidence="4 5">
    <name type="scientific">Venustampulla echinocandica</name>
    <dbReference type="NCBI Taxonomy" id="2656787"/>
    <lineage>
        <taxon>Eukaryota</taxon>
        <taxon>Fungi</taxon>
        <taxon>Dikarya</taxon>
        <taxon>Ascomycota</taxon>
        <taxon>Pezizomycotina</taxon>
        <taxon>Leotiomycetes</taxon>
        <taxon>Helotiales</taxon>
        <taxon>Pleuroascaceae</taxon>
        <taxon>Venustampulla</taxon>
    </lineage>
</organism>
<evidence type="ECO:0000256" key="1">
    <source>
        <dbReference type="RuleBase" id="RU365079"/>
    </source>
</evidence>